<dbReference type="EMBL" id="JAOCIZ010000060">
    <property type="protein sequence ID" value="MDH1506315.1"/>
    <property type="molecule type" value="Genomic_DNA"/>
</dbReference>
<dbReference type="KEGG" id="acav:VI35_10235"/>
<reference evidence="9" key="7">
    <citation type="submission" date="2023-11" db="EMBL/GenBank/DDBJ databases">
        <title>WGS of Aeromonas in Northern Israel.</title>
        <authorList>
            <person name="Hershko Y."/>
        </authorList>
    </citation>
    <scope>NUCLEOTIDE SEQUENCE</scope>
    <source>
        <strain evidence="9">77416</strain>
    </source>
</reference>
<evidence type="ECO:0000313" key="4">
    <source>
        <dbReference type="EMBL" id="BBQ30769.1"/>
    </source>
</evidence>
<dbReference type="RefSeq" id="WP_029314482.1">
    <property type="nucleotide sequence ID" value="NZ_AP021927.1"/>
</dbReference>
<reference evidence="10 16" key="8">
    <citation type="submission" date="2023-12" db="EMBL/GenBank/DDBJ databases">
        <title>Characterization of antibiotic resistance in Aeromonas spp. in hospital effluent.</title>
        <authorList>
            <person name="Negoseki B.R.S."/>
            <person name="Krul D."/>
            <person name="Siqueira A.C."/>
            <person name="Almeida M."/>
            <person name="Mesa D."/>
            <person name="Conte D."/>
            <person name="Dalla-Costa L.M."/>
        </authorList>
    </citation>
    <scope>NUCLEOTIDE SEQUENCE [LARGE SCALE GENOMIC DNA]</scope>
    <source>
        <strain evidence="10 16">36v</strain>
    </source>
</reference>
<dbReference type="Proteomes" id="UP001218423">
    <property type="component" value="Chromosome"/>
</dbReference>
<dbReference type="Proteomes" id="UP000266778">
    <property type="component" value="Chromosome"/>
</dbReference>
<sequence>MFVVTLTYVKPLAEIDALIPAHIAWLERQYAAGHFLASGRRVPRVGGVILAQGVSRDALEAMLAEDPFKQAEAADYQVVEFVPTMTSAKAACLREA</sequence>
<evidence type="ECO:0000313" key="12">
    <source>
        <dbReference type="EMBL" id="WFF99756.1"/>
    </source>
</evidence>
<dbReference type="InterPro" id="IPR011008">
    <property type="entry name" value="Dimeric_a/b-barrel"/>
</dbReference>
<protein>
    <submittedName>
        <fullName evidence="8">YciI family protein</fullName>
    </submittedName>
</protein>
<dbReference type="EMBL" id="JAYGOJ010000030">
    <property type="protein sequence ID" value="MEA9435745.1"/>
    <property type="molecule type" value="Genomic_DNA"/>
</dbReference>
<dbReference type="Proteomes" id="UP000515756">
    <property type="component" value="Chromosome"/>
</dbReference>
<evidence type="ECO:0000256" key="1">
    <source>
        <dbReference type="ARBA" id="ARBA00007689"/>
    </source>
</evidence>
<dbReference type="SUPFAM" id="SSF54909">
    <property type="entry name" value="Dimeric alpha+beta barrel"/>
    <property type="match status" value="1"/>
</dbReference>
<accession>A0A2K0KTX2</accession>
<keyword evidence="16" id="KW-1185">Reference proteome</keyword>
<dbReference type="EMBL" id="BPOP01000079">
    <property type="protein sequence ID" value="GJB94166.1"/>
    <property type="molecule type" value="Genomic_DNA"/>
</dbReference>
<evidence type="ECO:0000313" key="15">
    <source>
        <dbReference type="Proteomes" id="UP001161704"/>
    </source>
</evidence>
<dbReference type="Proteomes" id="UP001277183">
    <property type="component" value="Unassembled WGS sequence"/>
</dbReference>
<evidence type="ECO:0000313" key="10">
    <source>
        <dbReference type="EMBL" id="MEA9435745.1"/>
    </source>
</evidence>
<evidence type="ECO:0000259" key="2">
    <source>
        <dbReference type="Pfam" id="PF03795"/>
    </source>
</evidence>
<proteinExistence type="inferred from homology"/>
<dbReference type="Proteomes" id="UP000886939">
    <property type="component" value="Unassembled WGS sequence"/>
</dbReference>
<reference evidence="11" key="3">
    <citation type="submission" date="2020-12" db="EMBL/GenBank/DDBJ databases">
        <title>GES Beta-lactamases isolated from hospital effluents in Brazil.</title>
        <authorList>
            <person name="Conte D."/>
            <person name="Mesa D."/>
            <person name="Palmeiro J.K."/>
            <person name="Dalla-Costa L.M."/>
        </authorList>
    </citation>
    <scope>NUCLEOTIDE SEQUENCE [LARGE SCALE GENOMIC DNA]</scope>
    <source>
        <strain evidence="11">Aero21</strain>
    </source>
</reference>
<evidence type="ECO:0000313" key="13">
    <source>
        <dbReference type="Proteomes" id="UP000515756"/>
    </source>
</evidence>
<dbReference type="Proteomes" id="UP000737420">
    <property type="component" value="Unassembled WGS sequence"/>
</dbReference>
<organism evidence="8 15">
    <name type="scientific">Aeromonas caviae</name>
    <name type="common">Aeromonas punctata</name>
    <dbReference type="NCBI Taxonomy" id="648"/>
    <lineage>
        <taxon>Bacteria</taxon>
        <taxon>Pseudomonadati</taxon>
        <taxon>Pseudomonadota</taxon>
        <taxon>Gammaproteobacteria</taxon>
        <taxon>Aeromonadales</taxon>
        <taxon>Aeromonadaceae</taxon>
        <taxon>Aeromonas</taxon>
    </lineage>
</organism>
<evidence type="ECO:0000313" key="5">
    <source>
        <dbReference type="EMBL" id="GJA39802.1"/>
    </source>
</evidence>
<dbReference type="EMBL" id="BPNL01000027">
    <property type="protein sequence ID" value="GJA55098.1"/>
    <property type="molecule type" value="Genomic_DNA"/>
</dbReference>
<dbReference type="Proteomes" id="UP001304847">
    <property type="component" value="Unassembled WGS sequence"/>
</dbReference>
<reference evidence="12" key="6">
    <citation type="submission" date="2023-03" db="EMBL/GenBank/DDBJ databases">
        <title>Aeromonas caviae strain AC1520.</title>
        <authorList>
            <person name="Xie T."/>
            <person name="Zhang Q."/>
            <person name="Deng J."/>
            <person name="Li X."/>
        </authorList>
    </citation>
    <scope>NUCLEOTIDE SEQUENCE</scope>
    <source>
        <strain evidence="12">AC1520</strain>
    </source>
</reference>
<dbReference type="EMBL" id="BPNI01000006">
    <property type="protein sequence ID" value="GJA39802.1"/>
    <property type="molecule type" value="Genomic_DNA"/>
</dbReference>
<evidence type="ECO:0000313" key="6">
    <source>
        <dbReference type="EMBL" id="GJA55098.1"/>
    </source>
</evidence>
<gene>
    <name evidence="3" type="ORF">C1C91_19620</name>
    <name evidence="11" type="ORF">JC965_21725</name>
    <name evidence="5" type="ORF">KAM343_05980</name>
    <name evidence="6" type="ORF">KAM348_25210</name>
    <name evidence="7" type="ORF">KAM382_42270</name>
    <name evidence="8" type="ORF">N5I20_14720</name>
    <name evidence="12" type="ORF">P5S46_09355</name>
    <name evidence="9" type="ORF">SJS77_19090</name>
    <name evidence="10" type="ORF">VCX44_07870</name>
    <name evidence="4" type="ORF">WP2W18E01_23510</name>
</gene>
<dbReference type="PANTHER" id="PTHR37828">
    <property type="entry name" value="GSR2449 PROTEIN"/>
    <property type="match status" value="1"/>
</dbReference>
<reference evidence="5 14" key="4">
    <citation type="submission" date="2021-07" db="EMBL/GenBank/DDBJ databases">
        <title>Draft genome sequence of carbapenem-resistant Aeromonas spp. in Japan.</title>
        <authorList>
            <person name="Maehana S."/>
            <person name="Suzuki M."/>
            <person name="Kitasato H."/>
        </authorList>
    </citation>
    <scope>NUCLEOTIDE SEQUENCE</scope>
    <source>
        <strain evidence="5">KAM343</strain>
        <strain evidence="6">KAM348</strain>
        <strain evidence="7 14">KAM382</strain>
    </source>
</reference>
<dbReference type="Proteomes" id="UP001161704">
    <property type="component" value="Unassembled WGS sequence"/>
</dbReference>
<dbReference type="InterPro" id="IPR005545">
    <property type="entry name" value="YCII"/>
</dbReference>
<feature type="domain" description="YCII-related" evidence="2">
    <location>
        <begin position="1"/>
        <end position="81"/>
    </location>
</feature>
<evidence type="ECO:0000313" key="14">
    <source>
        <dbReference type="Proteomes" id="UP000737420"/>
    </source>
</evidence>
<dbReference type="Pfam" id="PF03795">
    <property type="entry name" value="YCII"/>
    <property type="match status" value="1"/>
</dbReference>
<dbReference type="AlphaFoldDB" id="A0A2K0KTX2"/>
<dbReference type="EMBL" id="CP025706">
    <property type="protein sequence ID" value="AXB07462.1"/>
    <property type="molecule type" value="Genomic_DNA"/>
</dbReference>
<evidence type="ECO:0000313" key="16">
    <source>
        <dbReference type="Proteomes" id="UP001304847"/>
    </source>
</evidence>
<reference evidence="3" key="1">
    <citation type="journal article" date="2019" name="J Environ">
        <title>Genetic characterization and potential molecular dissemination mechanism of tet (31) gene in Aeromonas caviae from an oxytetracycline wastewater treatment system.</title>
        <authorList>
            <person name="Shi Y."/>
            <person name="Tian Z."/>
            <person name="Leclercq S.O."/>
            <person name="Zhang H."/>
            <person name="Yang M."/>
            <person name="Zhang Y."/>
        </authorList>
    </citation>
    <scope>NUCLEOTIDE SEQUENCE</scope>
    <source>
        <strain evidence="3">T25-39</strain>
    </source>
</reference>
<dbReference type="Proteomes" id="UP000887009">
    <property type="component" value="Unassembled WGS sequence"/>
</dbReference>
<evidence type="ECO:0000313" key="7">
    <source>
        <dbReference type="EMBL" id="GJB94166.1"/>
    </source>
</evidence>
<dbReference type="EMBL" id="CP120942">
    <property type="protein sequence ID" value="WFF99756.1"/>
    <property type="molecule type" value="Genomic_DNA"/>
</dbReference>
<comment type="similarity">
    <text evidence="1">Belongs to the YciI family.</text>
</comment>
<dbReference type="EMBL" id="JAWZVU010000146">
    <property type="protein sequence ID" value="MDX7722533.1"/>
    <property type="molecule type" value="Genomic_DNA"/>
</dbReference>
<reference evidence="8" key="5">
    <citation type="submission" date="2022-09" db="EMBL/GenBank/DDBJ databases">
        <title>Intensive care unit water sources are persistently colonized with multi-drug resistant bacteria and are the site of extensive horizontal gene transfer of antibiotic resistance genes.</title>
        <authorList>
            <person name="Diorio-Toth L."/>
        </authorList>
    </citation>
    <scope>NUCLEOTIDE SEQUENCE</scope>
    <source>
        <strain evidence="8">GD03710</strain>
    </source>
</reference>
<dbReference type="PANTHER" id="PTHR37828:SF1">
    <property type="entry name" value="YCII-RELATED DOMAIN-CONTAINING PROTEIN"/>
    <property type="match status" value="1"/>
</dbReference>
<reference evidence="4 13" key="2">
    <citation type="submission" date="2019-12" db="EMBL/GenBank/DDBJ databases">
        <title>complete genome sequences of Aeromonas caviae str. WP2-W18-ESBL-01 isolated from wastewater treatment plant effluent.</title>
        <authorList>
            <person name="Sekizuka T."/>
            <person name="Itokawa K."/>
            <person name="Yatsu K."/>
            <person name="Inamine Y."/>
            <person name="Kuroda M."/>
        </authorList>
    </citation>
    <scope>NUCLEOTIDE SEQUENCE [LARGE SCALE GENOMIC DNA]</scope>
    <source>
        <strain evidence="4 13">WP2-W18-ESBL-01</strain>
    </source>
</reference>
<name>A0A2K0KTX2_AERCA</name>
<evidence type="ECO:0000313" key="11">
    <source>
        <dbReference type="EMBL" id="QQA60629.1"/>
    </source>
</evidence>
<dbReference type="Gene3D" id="3.30.70.1060">
    <property type="entry name" value="Dimeric alpha+beta barrel"/>
    <property type="match status" value="1"/>
</dbReference>
<dbReference type="EMBL" id="AP021927">
    <property type="protein sequence ID" value="BBQ30769.1"/>
    <property type="molecule type" value="Genomic_DNA"/>
</dbReference>
<evidence type="ECO:0000313" key="3">
    <source>
        <dbReference type="EMBL" id="AXB07462.1"/>
    </source>
</evidence>
<dbReference type="EMBL" id="CP065937">
    <property type="protein sequence ID" value="QQA60629.1"/>
    <property type="molecule type" value="Genomic_DNA"/>
</dbReference>
<evidence type="ECO:0000313" key="8">
    <source>
        <dbReference type="EMBL" id="MDH1506315.1"/>
    </source>
</evidence>
<evidence type="ECO:0000313" key="9">
    <source>
        <dbReference type="EMBL" id="MDX7722533.1"/>
    </source>
</evidence>